<name>A0A4Y5YU39_9MICO</name>
<evidence type="ECO:0000313" key="1">
    <source>
        <dbReference type="EMBL" id="QDE35945.1"/>
    </source>
</evidence>
<dbReference type="EMBL" id="CP041040">
    <property type="protein sequence ID" value="QDE35945.1"/>
    <property type="molecule type" value="Genomic_DNA"/>
</dbReference>
<dbReference type="InterPro" id="IPR006059">
    <property type="entry name" value="SBP"/>
</dbReference>
<sequence>MLDPSIRGLPSPGILATVTQTRDRSLRLIVKSSALTNPRRRGAVVNRRKLALPIAALGAFALLISGCSSGGSGSESGSGDPNAEFEFWSFTGIGQKDSVDRYLEKNPDAKVKLSEVGSTTETATALTAALAGGRVPDLVMIQSDDLPKFVENPGNFVDLRTLGGDDVGDDYLDWAIAGATAEDGSIIGIPTDVGGLSFAYRADLFEAAGLPTDPAEVAEMWSTWDKFIEMGEKYTAATGEPFVDNVETSVFFSTVNQVSEKYYSPDGELVYDKNPEVEEAFDIAVRTYDAGISASIPAWSSGWAPGKANGAFAVTTAPSWMLSGIKTDAPDTEGLWRLASIPGVGGNWGGSVIAIPARADNPEAAWQYIETMLSPEGQTEHFATTGTFPAANEALESEEVRSYTDPFFGDTPIGATISDSVLEFSSFYNGPDTSAIGAALLNALVDMEAGNVKPSDAWNTGLDSAKAAIGG</sequence>
<gene>
    <name evidence="1" type="ORF">FIV50_14785</name>
</gene>
<evidence type="ECO:0000313" key="2">
    <source>
        <dbReference type="Proteomes" id="UP000316125"/>
    </source>
</evidence>
<dbReference type="Gene3D" id="3.40.190.10">
    <property type="entry name" value="Periplasmic binding protein-like II"/>
    <property type="match status" value="1"/>
</dbReference>
<dbReference type="PANTHER" id="PTHR43649:SF32">
    <property type="entry name" value="SUGAR BINDING SECRETED PROTEIN"/>
    <property type="match status" value="1"/>
</dbReference>
<dbReference type="Proteomes" id="UP000316125">
    <property type="component" value="Chromosome"/>
</dbReference>
<proteinExistence type="predicted"/>
<dbReference type="InterPro" id="IPR050490">
    <property type="entry name" value="Bact_solute-bd_prot1"/>
</dbReference>
<dbReference type="SUPFAM" id="SSF53850">
    <property type="entry name" value="Periplasmic binding protein-like II"/>
    <property type="match status" value="1"/>
</dbReference>
<organism evidence="1 2">
    <name type="scientific">Microbacterium foliorum</name>
    <dbReference type="NCBI Taxonomy" id="104336"/>
    <lineage>
        <taxon>Bacteria</taxon>
        <taxon>Bacillati</taxon>
        <taxon>Actinomycetota</taxon>
        <taxon>Actinomycetes</taxon>
        <taxon>Micrococcales</taxon>
        <taxon>Microbacteriaceae</taxon>
        <taxon>Microbacterium</taxon>
    </lineage>
</organism>
<reference evidence="1 2" key="1">
    <citation type="submission" date="2019-06" db="EMBL/GenBank/DDBJ databases">
        <title>Complete genome of Microbacterium foliorum M2.</title>
        <authorList>
            <person name="Cao G."/>
        </authorList>
    </citation>
    <scope>NUCLEOTIDE SEQUENCE [LARGE SCALE GENOMIC DNA]</scope>
    <source>
        <strain evidence="1 2">M2</strain>
    </source>
</reference>
<dbReference type="PANTHER" id="PTHR43649">
    <property type="entry name" value="ARABINOSE-BINDING PROTEIN-RELATED"/>
    <property type="match status" value="1"/>
</dbReference>
<dbReference type="AlphaFoldDB" id="A0A4Y5YU39"/>
<accession>A0A4Y5YU39</accession>
<protein>
    <submittedName>
        <fullName evidence="1">Extracellular solute-binding protein</fullName>
    </submittedName>
</protein>
<dbReference type="OrthoDB" id="3226017at2"/>
<dbReference type="Pfam" id="PF13416">
    <property type="entry name" value="SBP_bac_8"/>
    <property type="match status" value="1"/>
</dbReference>